<dbReference type="SMART" id="SM00472">
    <property type="entry name" value="MIR"/>
    <property type="match status" value="3"/>
</dbReference>
<feature type="transmembrane region" description="Helical" evidence="15">
    <location>
        <begin position="602"/>
        <end position="623"/>
    </location>
</feature>
<dbReference type="InterPro" id="IPR003342">
    <property type="entry name" value="ArnT-like_N"/>
</dbReference>
<feature type="transmembrane region" description="Helical" evidence="15">
    <location>
        <begin position="693"/>
        <end position="709"/>
    </location>
</feature>
<feature type="domain" description="MIR" evidence="16">
    <location>
        <begin position="398"/>
        <end position="457"/>
    </location>
</feature>
<keyword evidence="9 15" id="KW-0256">Endoplasmic reticulum</keyword>
<dbReference type="Pfam" id="PF02815">
    <property type="entry name" value="MIR"/>
    <property type="match status" value="1"/>
</dbReference>
<feature type="domain" description="MIR" evidence="16">
    <location>
        <begin position="467"/>
        <end position="522"/>
    </location>
</feature>
<reference evidence="17" key="2">
    <citation type="submission" date="2014-06" db="EMBL/GenBank/DDBJ databases">
        <title>The complete genome of Blastobotrys (Arxula) adeninivorans LS3 - a yeast of biotechnological interest.</title>
        <authorList>
            <person name="Kunze G."/>
            <person name="Gaillardin C."/>
            <person name="Czernicka M."/>
            <person name="Durrens P."/>
            <person name="Martin T."/>
            <person name="Boer E."/>
            <person name="Gabaldon T."/>
            <person name="Cruz J."/>
            <person name="Talla E."/>
            <person name="Marck C."/>
            <person name="Goffeau A."/>
            <person name="Barbe V."/>
            <person name="Baret P."/>
            <person name="Baronian K."/>
            <person name="Beier S."/>
            <person name="Bleykasten C."/>
            <person name="Bode R."/>
            <person name="Casaregola S."/>
            <person name="Despons L."/>
            <person name="Fairhead C."/>
            <person name="Giersberg M."/>
            <person name="Gierski P."/>
            <person name="Hahnel U."/>
            <person name="Hartmann A."/>
            <person name="Jankowska D."/>
            <person name="Jubin C."/>
            <person name="Jung P."/>
            <person name="Lafontaine I."/>
            <person name="Leh-Louis V."/>
            <person name="Lemaire M."/>
            <person name="Marcet-Houben M."/>
            <person name="Mascher M."/>
            <person name="Morel G."/>
            <person name="Richard G.-F."/>
            <person name="Riechen J."/>
            <person name="Sacerdot C."/>
            <person name="Sarkar A."/>
            <person name="Savel G."/>
            <person name="Schacherer J."/>
            <person name="Sherman D."/>
            <person name="Straub M.-L."/>
            <person name="Stein N."/>
            <person name="Thierry A."/>
            <person name="Trautwein-Schult A."/>
            <person name="Westhof E."/>
            <person name="Worch S."/>
            <person name="Dujon B."/>
            <person name="Souciet J.-L."/>
            <person name="Wincker P."/>
            <person name="Scholz U."/>
            <person name="Neuveglise N."/>
        </authorList>
    </citation>
    <scope>NUCLEOTIDE SEQUENCE</scope>
    <source>
        <strain evidence="17">LS3</strain>
    </source>
</reference>
<evidence type="ECO:0000256" key="4">
    <source>
        <dbReference type="ARBA" id="ARBA00012839"/>
    </source>
</evidence>
<dbReference type="PROSITE" id="PS50919">
    <property type="entry name" value="MIR"/>
    <property type="match status" value="3"/>
</dbReference>
<name>A0A060SWY2_BLAAD</name>
<comment type="subcellular location">
    <subcellularLocation>
        <location evidence="1 15">Endoplasmic reticulum membrane</location>
        <topology evidence="1 15">Multi-pass membrane protein</topology>
    </subcellularLocation>
</comment>
<dbReference type="Pfam" id="PF16192">
    <property type="entry name" value="PMT_4TMC"/>
    <property type="match status" value="1"/>
</dbReference>
<feature type="domain" description="MIR" evidence="16">
    <location>
        <begin position="338"/>
        <end position="391"/>
    </location>
</feature>
<feature type="transmembrane region" description="Helical" evidence="15">
    <location>
        <begin position="644"/>
        <end position="661"/>
    </location>
</feature>
<comment type="pathway">
    <text evidence="2 15">Protein modification; protein glycosylation.</text>
</comment>
<dbReference type="InterPro" id="IPR032421">
    <property type="entry name" value="PMT_4TMC"/>
</dbReference>
<organism evidence="17">
    <name type="scientific">Blastobotrys adeninivorans</name>
    <name type="common">Yeast</name>
    <name type="synonym">Arxula adeninivorans</name>
    <dbReference type="NCBI Taxonomy" id="409370"/>
    <lineage>
        <taxon>Eukaryota</taxon>
        <taxon>Fungi</taxon>
        <taxon>Dikarya</taxon>
        <taxon>Ascomycota</taxon>
        <taxon>Saccharomycotina</taxon>
        <taxon>Dipodascomycetes</taxon>
        <taxon>Dipodascales</taxon>
        <taxon>Trichomonascaceae</taxon>
        <taxon>Blastobotrys</taxon>
    </lineage>
</organism>
<evidence type="ECO:0000259" key="16">
    <source>
        <dbReference type="PROSITE" id="PS50919"/>
    </source>
</evidence>
<reference evidence="17" key="1">
    <citation type="submission" date="2014-02" db="EMBL/GenBank/DDBJ databases">
        <authorList>
            <person name="Genoscope - CEA"/>
        </authorList>
    </citation>
    <scope>NUCLEOTIDE SEQUENCE</scope>
    <source>
        <strain evidence="17">LS3</strain>
    </source>
</reference>
<evidence type="ECO:0000256" key="8">
    <source>
        <dbReference type="ARBA" id="ARBA00022737"/>
    </source>
</evidence>
<keyword evidence="7 15" id="KW-0812">Transmembrane</keyword>
<evidence type="ECO:0000256" key="7">
    <source>
        <dbReference type="ARBA" id="ARBA00022692"/>
    </source>
</evidence>
<comment type="catalytic activity">
    <reaction evidence="13 15">
        <text>a di-trans,poly-cis-dolichyl beta-D-mannosyl phosphate + L-threonyl-[protein] = 3-O-(alpha-D-mannosyl)-L-threonyl-[protein] + a di-trans,poly-cis-dolichyl phosphate + H(+)</text>
        <dbReference type="Rhea" id="RHEA:53396"/>
        <dbReference type="Rhea" id="RHEA-COMP:11060"/>
        <dbReference type="Rhea" id="RHEA-COMP:13547"/>
        <dbReference type="Rhea" id="RHEA-COMP:19498"/>
        <dbReference type="Rhea" id="RHEA-COMP:19501"/>
        <dbReference type="ChEBI" id="CHEBI:15378"/>
        <dbReference type="ChEBI" id="CHEBI:30013"/>
        <dbReference type="ChEBI" id="CHEBI:57683"/>
        <dbReference type="ChEBI" id="CHEBI:58211"/>
        <dbReference type="ChEBI" id="CHEBI:137323"/>
        <dbReference type="EC" id="2.4.1.109"/>
    </reaction>
</comment>
<keyword evidence="6 15" id="KW-0808">Transferase</keyword>
<dbReference type="InterPro" id="IPR036300">
    <property type="entry name" value="MIR_dom_sf"/>
</dbReference>
<dbReference type="SUPFAM" id="SSF82109">
    <property type="entry name" value="MIR domain"/>
    <property type="match status" value="1"/>
</dbReference>
<evidence type="ECO:0000256" key="15">
    <source>
        <dbReference type="RuleBase" id="RU367007"/>
    </source>
</evidence>
<evidence type="ECO:0000256" key="9">
    <source>
        <dbReference type="ARBA" id="ARBA00022824"/>
    </source>
</evidence>
<feature type="transmembrane region" description="Helical" evidence="15">
    <location>
        <begin position="667"/>
        <end position="686"/>
    </location>
</feature>
<evidence type="ECO:0000313" key="17">
    <source>
        <dbReference type="EMBL" id="CDP33198.1"/>
    </source>
</evidence>
<evidence type="ECO:0000256" key="13">
    <source>
        <dbReference type="ARBA" id="ARBA00045085"/>
    </source>
</evidence>
<proteinExistence type="inferred from homology"/>
<accession>A0A060SWY2</accession>
<keyword evidence="11 15" id="KW-0472">Membrane</keyword>
<dbReference type="Pfam" id="PF02366">
    <property type="entry name" value="PMT"/>
    <property type="match status" value="1"/>
</dbReference>
<gene>
    <name evidence="17" type="ORF">GNLVRS02_ARAD1A03916g</name>
</gene>
<keyword evidence="8" id="KW-0677">Repeat</keyword>
<evidence type="ECO:0000256" key="11">
    <source>
        <dbReference type="ARBA" id="ARBA00023136"/>
    </source>
</evidence>
<comment type="similarity">
    <text evidence="3 15">Belongs to the glycosyltransferase 39 family.</text>
</comment>
<dbReference type="GO" id="GO:0004169">
    <property type="term" value="F:dolichyl-phosphate-mannose-protein mannosyltransferase activity"/>
    <property type="evidence" value="ECO:0007669"/>
    <property type="project" value="UniProtKB-UniRule"/>
</dbReference>
<feature type="transmembrane region" description="Helical" evidence="15">
    <location>
        <begin position="289"/>
        <end position="310"/>
    </location>
</feature>
<dbReference type="PhylomeDB" id="A0A060SWY2"/>
<dbReference type="PANTHER" id="PTHR10050">
    <property type="entry name" value="DOLICHYL-PHOSPHATE-MANNOSE--PROTEIN MANNOSYLTRANSFERASE"/>
    <property type="match status" value="1"/>
</dbReference>
<evidence type="ECO:0000256" key="6">
    <source>
        <dbReference type="ARBA" id="ARBA00022679"/>
    </source>
</evidence>
<comment type="function">
    <text evidence="15">Transfers mannose from Dol-P-mannose to Ser or Thr residues on proteins.</text>
</comment>
<dbReference type="EMBL" id="HG937691">
    <property type="protein sequence ID" value="CDP33198.1"/>
    <property type="molecule type" value="Genomic_DNA"/>
</dbReference>
<dbReference type="UniPathway" id="UPA00378"/>
<comment type="catalytic activity">
    <reaction evidence="14 15">
        <text>a di-trans,poly-cis-dolichyl beta-D-mannosyl phosphate + L-seryl-[protein] = 3-O-(alpha-D-mannosyl)-L-seryl-[protein] + a di-trans,poly-cis-dolichyl phosphate + H(+)</text>
        <dbReference type="Rhea" id="RHEA:17377"/>
        <dbReference type="Rhea" id="RHEA-COMP:9863"/>
        <dbReference type="Rhea" id="RHEA-COMP:13546"/>
        <dbReference type="Rhea" id="RHEA-COMP:19498"/>
        <dbReference type="Rhea" id="RHEA-COMP:19501"/>
        <dbReference type="ChEBI" id="CHEBI:15378"/>
        <dbReference type="ChEBI" id="CHEBI:29999"/>
        <dbReference type="ChEBI" id="CHEBI:57683"/>
        <dbReference type="ChEBI" id="CHEBI:58211"/>
        <dbReference type="ChEBI" id="CHEBI:137321"/>
        <dbReference type="EC" id="2.4.1.109"/>
    </reaction>
</comment>
<dbReference type="Gene3D" id="2.80.10.50">
    <property type="match status" value="1"/>
</dbReference>
<protein>
    <recommendedName>
        <fullName evidence="4 15">Dolichyl-phosphate-mannose--protein mannosyltransferase</fullName>
        <ecNumber evidence="4 15">2.4.1.109</ecNumber>
    </recommendedName>
</protein>
<keyword evidence="10 15" id="KW-1133">Transmembrane helix</keyword>
<evidence type="ECO:0000256" key="1">
    <source>
        <dbReference type="ARBA" id="ARBA00004477"/>
    </source>
</evidence>
<evidence type="ECO:0000256" key="12">
    <source>
        <dbReference type="ARBA" id="ARBA00023180"/>
    </source>
</evidence>
<sequence>MRNKDCWESVYSINSHAMTIGKERELSLPLRHEEHERESLSANTGTGFWIGQWRPGVPFTADTPCDLKVKLKMQDGIIIVFLLALGGIVHNYRIDHPAVAVREEATICHHLQQYSQGKFFVDTSPPFPTLLYYSVWKILGLRDCNSDYVKLRIFAAGLSTLTVACTYVIQLLSNCTRGVAVVTSMMVVFENSLVTENRFISSSSVLHFSIALMVVFWKVFERQKPFSLKWILSVILLSGSVGCVTASAKHLGSIMFAGVVCLHVYQVWWRIPDLKASWIKECLELTIRIVTLVVVSVAMFASACIIHLNLTPQSGDTDWLMPGPFQAQLIGSDKLPMPAEIISGSFITARHYGTGGYLHSHEISFPRGSFQQQVTLYSFHDLNNVWTIDLVDRRNESNPILKDGDYVTLRHVLTNKHLHSHDHFAPVSQCDWQFEVSAYGADSYEGDMNDVWKVELVSSYSDSYGDGKLKTIKSAFRLKHILMNCYLFSHRKQLPPWGGGQQEVTCAREVTLKNSVWYIETNVHPYHAGMNNSERFVSYRECSLGEMFLDYTDAISWMSQQAAEEGFKSPAQTEVYRLPLMVNGSLYYAINAHVVYLVGNPAVGIVCMIAIVSWSLFKIATILRLQRGKRVNWKGVAIFDHNSGRFMIAWILLFSHIILSNELIIENYLTCHYFAILLSGTVLNFGLQNAPRLIPSVFIYITWVLYSFASVRNLTYGLPWTLSGCQATHAKGFMALNGPICSYYEYGIIKPEAGQEFLSPWVPEPRPANPQQEANEIVELWNSQDMYKTANTKNMLLKLLEDRNISIQEYLAKIEERVNDEDEGISERLLLSSAHSLQMDVVTPAPTPSLNSSSKISQNTAL</sequence>
<keyword evidence="5 15" id="KW-0328">Glycosyltransferase</keyword>
<evidence type="ECO:0000256" key="14">
    <source>
        <dbReference type="ARBA" id="ARBA00045102"/>
    </source>
</evidence>
<evidence type="ECO:0000256" key="10">
    <source>
        <dbReference type="ARBA" id="ARBA00022989"/>
    </source>
</evidence>
<dbReference type="InterPro" id="IPR016093">
    <property type="entry name" value="MIR_motif"/>
</dbReference>
<feature type="transmembrane region" description="Helical" evidence="15">
    <location>
        <begin position="76"/>
        <end position="94"/>
    </location>
</feature>
<dbReference type="GO" id="GO:0005789">
    <property type="term" value="C:endoplasmic reticulum membrane"/>
    <property type="evidence" value="ECO:0007669"/>
    <property type="project" value="UniProtKB-SubCell"/>
</dbReference>
<keyword evidence="12" id="KW-0325">Glycoprotein</keyword>
<dbReference type="AlphaFoldDB" id="A0A060SWY2"/>
<dbReference type="PANTHER" id="PTHR10050:SF50">
    <property type="entry name" value="DOLICHYL-PHOSPHATE-MANNOSE--PROTEIN MANNOSYLTRANSFERASE 1-RELATED"/>
    <property type="match status" value="1"/>
</dbReference>
<dbReference type="InterPro" id="IPR027005">
    <property type="entry name" value="PMT-like"/>
</dbReference>
<feature type="transmembrane region" description="Helical" evidence="15">
    <location>
        <begin position="151"/>
        <end position="169"/>
    </location>
</feature>
<evidence type="ECO:0000256" key="3">
    <source>
        <dbReference type="ARBA" id="ARBA00007222"/>
    </source>
</evidence>
<feature type="transmembrane region" description="Helical" evidence="15">
    <location>
        <begin position="226"/>
        <end position="244"/>
    </location>
</feature>
<dbReference type="EC" id="2.4.1.109" evidence="4 15"/>
<evidence type="ECO:0000256" key="2">
    <source>
        <dbReference type="ARBA" id="ARBA00004922"/>
    </source>
</evidence>
<evidence type="ECO:0000256" key="5">
    <source>
        <dbReference type="ARBA" id="ARBA00022676"/>
    </source>
</evidence>
<feature type="transmembrane region" description="Helical" evidence="15">
    <location>
        <begin position="251"/>
        <end position="269"/>
    </location>
</feature>